<feature type="chain" id="PRO_5037824683" evidence="1">
    <location>
        <begin position="23"/>
        <end position="435"/>
    </location>
</feature>
<dbReference type="InterPro" id="IPR012338">
    <property type="entry name" value="Beta-lactam/transpept-like"/>
</dbReference>
<dbReference type="Pfam" id="PF00144">
    <property type="entry name" value="Beta-lactamase"/>
    <property type="match status" value="1"/>
</dbReference>
<dbReference type="PANTHER" id="PTHR43283:SF7">
    <property type="entry name" value="BETA-LACTAMASE-RELATED DOMAIN-CONTAINING PROTEIN"/>
    <property type="match status" value="1"/>
</dbReference>
<dbReference type="PANTHER" id="PTHR43283">
    <property type="entry name" value="BETA-LACTAMASE-RELATED"/>
    <property type="match status" value="1"/>
</dbReference>
<keyword evidence="1" id="KW-0732">Signal</keyword>
<feature type="signal peptide" evidence="1">
    <location>
        <begin position="1"/>
        <end position="22"/>
    </location>
</feature>
<sequence length="435" mass="48238">MRRSLTILASLIAIALSSSAFGQTAPLSPEASDPLVIGWMQGSPVPDDRKIEFADGGHYTFPKTRWSFSHLREFAPTRNIWRGADRPTKLRTRLDSDIDDVMFTPLGGGDPMSWAESLAVNYTDSILVLHKGRVVYERYLGVAAPEKPHISFSVTKSYFGTMAAMLAHDGKLDTSKNITEYLPELAGTAFENATVQQALDMTTGIAYSEDYTDPNAEVFKFAYSGGFLPAPQDYEGPQSYHDFLKTLKPEGQHGAAYSYESVNTEVIGWIIHRITGAPPEQMLSERIWQKIGAEQDAYIMVDSQGTGFAAGGLNTTLRDHARFGEMMRRGGRYNGRQIVPKAIIEDIRAGGDKDLFSQAGYKTLPNWSYRNQWWVSHNDHGAFSARGIHGQTIYIDPKAEMVIVRFASHPLAGNANFDPTSLPAYRAVAEHLMDK</sequence>
<evidence type="ECO:0000313" key="4">
    <source>
        <dbReference type="Proteomes" id="UP000600865"/>
    </source>
</evidence>
<dbReference type="Gene3D" id="3.40.710.10">
    <property type="entry name" value="DD-peptidase/beta-lactamase superfamily"/>
    <property type="match status" value="1"/>
</dbReference>
<protein>
    <submittedName>
        <fullName evidence="3">6-aminohexanoate-dimer hydrolase</fullName>
    </submittedName>
</protein>
<proteinExistence type="predicted"/>
<reference evidence="3 4" key="1">
    <citation type="journal article" date="2014" name="Int. J. Syst. Evol. Microbiol.">
        <title>Complete genome sequence of Corynebacterium casei LMG S-19264T (=DSM 44701T), isolated from a smear-ripened cheese.</title>
        <authorList>
            <consortium name="US DOE Joint Genome Institute (JGI-PGF)"/>
            <person name="Walter F."/>
            <person name="Albersmeier A."/>
            <person name="Kalinowski J."/>
            <person name="Ruckert C."/>
        </authorList>
    </citation>
    <scope>NUCLEOTIDE SEQUENCE [LARGE SCALE GENOMIC DNA]</scope>
    <source>
        <strain evidence="3 4">KCTC 23968</strain>
    </source>
</reference>
<dbReference type="EMBL" id="BMYV01000001">
    <property type="protein sequence ID" value="GGX64910.1"/>
    <property type="molecule type" value="Genomic_DNA"/>
</dbReference>
<dbReference type="InterPro" id="IPR001466">
    <property type="entry name" value="Beta-lactam-related"/>
</dbReference>
<dbReference type="SUPFAM" id="SSF56601">
    <property type="entry name" value="beta-lactamase/transpeptidase-like"/>
    <property type="match status" value="1"/>
</dbReference>
<feature type="domain" description="Beta-lactamase-related" evidence="2">
    <location>
        <begin position="125"/>
        <end position="408"/>
    </location>
</feature>
<evidence type="ECO:0000256" key="1">
    <source>
        <dbReference type="SAM" id="SignalP"/>
    </source>
</evidence>
<keyword evidence="3" id="KW-0378">Hydrolase</keyword>
<dbReference type="GO" id="GO:0016787">
    <property type="term" value="F:hydrolase activity"/>
    <property type="evidence" value="ECO:0007669"/>
    <property type="project" value="UniProtKB-KW"/>
</dbReference>
<organism evidence="3 4">
    <name type="scientific">Litorimonas cladophorae</name>
    <dbReference type="NCBI Taxonomy" id="1220491"/>
    <lineage>
        <taxon>Bacteria</taxon>
        <taxon>Pseudomonadati</taxon>
        <taxon>Pseudomonadota</taxon>
        <taxon>Alphaproteobacteria</taxon>
        <taxon>Maricaulales</taxon>
        <taxon>Robiginitomaculaceae</taxon>
    </lineage>
</organism>
<dbReference type="AlphaFoldDB" id="A0A918KIV5"/>
<dbReference type="Proteomes" id="UP000600865">
    <property type="component" value="Unassembled WGS sequence"/>
</dbReference>
<dbReference type="InterPro" id="IPR050789">
    <property type="entry name" value="Diverse_Enzym_Activities"/>
</dbReference>
<evidence type="ECO:0000259" key="2">
    <source>
        <dbReference type="Pfam" id="PF00144"/>
    </source>
</evidence>
<gene>
    <name evidence="3" type="ORF">GCM10011309_13970</name>
</gene>
<name>A0A918KIV5_9PROT</name>
<evidence type="ECO:0000313" key="3">
    <source>
        <dbReference type="EMBL" id="GGX64910.1"/>
    </source>
</evidence>
<dbReference type="RefSeq" id="WP_189583236.1">
    <property type="nucleotide sequence ID" value="NZ_BMYV01000001.1"/>
</dbReference>
<accession>A0A918KIV5</accession>
<comment type="caution">
    <text evidence="3">The sequence shown here is derived from an EMBL/GenBank/DDBJ whole genome shotgun (WGS) entry which is preliminary data.</text>
</comment>
<keyword evidence="4" id="KW-1185">Reference proteome</keyword>